<dbReference type="KEGG" id="hhb:Hhub_3444"/>
<reference evidence="3" key="1">
    <citation type="journal article" date="2016" name="Environ. Microbiol.">
        <title>The complete genome of a viable archaeum isolated from 123-million-year-old rock salt.</title>
        <authorList>
            <person name="Jaakkola S.T."/>
            <person name="Pfeiffer F."/>
            <person name="Ravantti J.J."/>
            <person name="Guo Q."/>
            <person name="Liu Y."/>
            <person name="Chen X."/>
            <person name="Ma H."/>
            <person name="Yang C."/>
            <person name="Oksanen H.M."/>
            <person name="Bamford D.H."/>
        </authorList>
    </citation>
    <scope>NUCLEOTIDE SEQUENCE</scope>
    <source>
        <strain evidence="3">JI20-1</strain>
    </source>
</reference>
<dbReference type="RefSeq" id="WP_059057784.1">
    <property type="nucleotide sequence ID" value="NZ_CEML01000001.1"/>
</dbReference>
<dbReference type="EMBL" id="LN831302">
    <property type="protein sequence ID" value="CQH61414.1"/>
    <property type="molecule type" value="Genomic_DNA"/>
</dbReference>
<sequence length="689" mass="74452">MTVHVDALDDEDGLRVRDTSEGEQFPLYTDRAVDPTPASTEGFTMPVDAAVAVEARELRMPTFADVIFWRDGEAVHRTESGETSERLPRGTYEVDFSPPDAKLYVRVEDAEPTARLDSDRSVLVIEAATRMVVGIRSHHETPAGTVTTTDDPRDLMQAVSTFGSALKTHSPDRSWPTLRGHPPAIERGDTLNIPPEVETPDTGVRIEVPPEYGAVYTVAPLAYYLGATIEPGTRPRIVAAGRSRDLCVDALAESVRSVLEHVFTLDCAVRTAGVFPFQTTVVSELEARVDLNYERLFELSLDERTAEYLDVSRSATEGLLDWHYTADVAADPAYAPALPHLLDNLALVRSPPRRDSEVDLTPSPNALQSTDGALARSASATTLTQRSLVVPADAETPGHSWVAPGNAVRASNPTVGSFRRDLSASADDGALDVHVVFNDARLQQGDVSLFDSHPYRETDVRVSHDLSSAELREALYEDVDYFHFVGHVTDSGMMCPDGALDTRTLARTGVKAFFLNGCRSYEQGRALLTAGAAGGFVTVDDVADDDARSVGEMAAALLGVGFPLYGILDALELAGTPADRYTILGDGQSHIRQSHSNISVLHVFDTDAVQATSGAWPVSIHHYPHAKSGIGGMSAYSHTDTPSAIYDASVRETTLPQSALEAFFADSGIPVLIDGEVHLTDDLSVEQFR</sequence>
<feature type="region of interest" description="Disordered" evidence="1">
    <location>
        <begin position="353"/>
        <end position="376"/>
    </location>
</feature>
<dbReference type="AlphaFoldDB" id="A0A0U5D0N1"/>
<dbReference type="GeneID" id="26660054"/>
<evidence type="ECO:0000256" key="1">
    <source>
        <dbReference type="SAM" id="MobiDB-lite"/>
    </source>
</evidence>
<dbReference type="OrthoDB" id="269729at2157"/>
<dbReference type="Proteomes" id="UP000066737">
    <property type="component" value="Chromosome I"/>
</dbReference>
<feature type="compositionally biased region" description="Polar residues" evidence="1">
    <location>
        <begin position="362"/>
        <end position="371"/>
    </location>
</feature>
<evidence type="ECO:0000313" key="3">
    <source>
        <dbReference type="Proteomes" id="UP000066737"/>
    </source>
</evidence>
<keyword evidence="3" id="KW-1185">Reference proteome</keyword>
<accession>A0A0U5D0N1</accession>
<proteinExistence type="predicted"/>
<organism evidence="2 3">
    <name type="scientific">Halobacterium hubeiense</name>
    <dbReference type="NCBI Taxonomy" id="1407499"/>
    <lineage>
        <taxon>Archaea</taxon>
        <taxon>Methanobacteriati</taxon>
        <taxon>Methanobacteriota</taxon>
        <taxon>Stenosarchaea group</taxon>
        <taxon>Halobacteria</taxon>
        <taxon>Halobacteriales</taxon>
        <taxon>Halobacteriaceae</taxon>
        <taxon>Halobacterium</taxon>
    </lineage>
</organism>
<name>A0A0U5D0N1_9EURY</name>
<protein>
    <recommendedName>
        <fullName evidence="4">CHAT domain protein</fullName>
    </recommendedName>
</protein>
<gene>
    <name evidence="2" type="ORF">HHUB_3444</name>
</gene>
<evidence type="ECO:0008006" key="4">
    <source>
        <dbReference type="Google" id="ProtNLM"/>
    </source>
</evidence>
<evidence type="ECO:0000313" key="2">
    <source>
        <dbReference type="EMBL" id="CQH61414.1"/>
    </source>
</evidence>